<keyword evidence="2" id="KW-1185">Reference proteome</keyword>
<reference evidence="1 2" key="1">
    <citation type="submission" date="2020-08" db="EMBL/GenBank/DDBJ databases">
        <authorList>
            <person name="Newling K."/>
            <person name="Davey J."/>
            <person name="Forrester S."/>
        </authorList>
    </citation>
    <scope>NUCLEOTIDE SEQUENCE [LARGE SCALE GENOMIC DNA]</scope>
    <source>
        <strain evidence="2">Crithidia deanei Carvalho (ATCC PRA-265)</strain>
    </source>
</reference>
<name>A0A7G2BYU0_9TRYP</name>
<organism evidence="1 2">
    <name type="scientific">Angomonas deanei</name>
    <dbReference type="NCBI Taxonomy" id="59799"/>
    <lineage>
        <taxon>Eukaryota</taxon>
        <taxon>Discoba</taxon>
        <taxon>Euglenozoa</taxon>
        <taxon>Kinetoplastea</taxon>
        <taxon>Metakinetoplastina</taxon>
        <taxon>Trypanosomatida</taxon>
        <taxon>Trypanosomatidae</taxon>
        <taxon>Strigomonadinae</taxon>
        <taxon>Angomonas</taxon>
    </lineage>
</organism>
<dbReference type="AlphaFoldDB" id="A0A7G2BYU0"/>
<dbReference type="VEuPathDB" id="TriTrypDB:ADEAN_000014100"/>
<evidence type="ECO:0000313" key="1">
    <source>
        <dbReference type="EMBL" id="CAD2212729.1"/>
    </source>
</evidence>
<evidence type="ECO:0000313" key="2">
    <source>
        <dbReference type="Proteomes" id="UP000515908"/>
    </source>
</evidence>
<dbReference type="EMBL" id="LR877145">
    <property type="protein sequence ID" value="CAD2212729.1"/>
    <property type="molecule type" value="Genomic_DNA"/>
</dbReference>
<protein>
    <submittedName>
        <fullName evidence="1">Uncharacterized protein</fullName>
    </submittedName>
</protein>
<accession>A0A7G2BYU0</accession>
<dbReference type="Proteomes" id="UP000515908">
    <property type="component" value="Chromosome 01"/>
</dbReference>
<proteinExistence type="predicted"/>
<sequence length="133" mass="14250">MNIAFSAIVTTILFSDERSVGTVEEAETDAKVAAAPSKRRIPVRVCLVAKLTGGKEITLSSCMFNGEVAQHTVALKQPFVFNSGGAVDCLIVRAYTKDGQTPLAAEEATVYPVRLFGIQSTELTDEQMALLGR</sequence>
<gene>
    <name evidence="1" type="ORF">ADEAN_000014100</name>
</gene>